<dbReference type="PANTHER" id="PTHR22923">
    <property type="entry name" value="CEREBELLIN-RELATED"/>
    <property type="match status" value="1"/>
</dbReference>
<evidence type="ECO:0000313" key="6">
    <source>
        <dbReference type="Proteomes" id="UP001591681"/>
    </source>
</evidence>
<name>A0ABD1KN43_9TELE</name>
<evidence type="ECO:0000256" key="2">
    <source>
        <dbReference type="ARBA" id="ARBA00022525"/>
    </source>
</evidence>
<dbReference type="SUPFAM" id="SSF49842">
    <property type="entry name" value="TNF-like"/>
    <property type="match status" value="1"/>
</dbReference>
<accession>A0ABD1KN43</accession>
<comment type="subcellular location">
    <subcellularLocation>
        <location evidence="1">Secreted</location>
    </subcellularLocation>
</comment>
<dbReference type="GO" id="GO:0005576">
    <property type="term" value="C:extracellular region"/>
    <property type="evidence" value="ECO:0007669"/>
    <property type="project" value="UniProtKB-SubCell"/>
</dbReference>
<dbReference type="Gene3D" id="2.60.120.40">
    <property type="match status" value="1"/>
</dbReference>
<proteinExistence type="predicted"/>
<dbReference type="PANTHER" id="PTHR22923:SF116">
    <property type="entry name" value="C1Q DOMAIN-CONTAINING PROTEIN"/>
    <property type="match status" value="1"/>
</dbReference>
<dbReference type="Pfam" id="PF00386">
    <property type="entry name" value="C1q"/>
    <property type="match status" value="1"/>
</dbReference>
<keyword evidence="2" id="KW-0964">Secreted</keyword>
<evidence type="ECO:0000259" key="4">
    <source>
        <dbReference type="PROSITE" id="PS50871"/>
    </source>
</evidence>
<reference evidence="5 6" key="1">
    <citation type="submission" date="2024-09" db="EMBL/GenBank/DDBJ databases">
        <title>A chromosome-level genome assembly of Gray's grenadier anchovy, Coilia grayii.</title>
        <authorList>
            <person name="Fu Z."/>
        </authorList>
    </citation>
    <scope>NUCLEOTIDE SEQUENCE [LARGE SCALE GENOMIC DNA]</scope>
    <source>
        <strain evidence="5">G4</strain>
        <tissue evidence="5">Muscle</tissue>
    </source>
</reference>
<dbReference type="Proteomes" id="UP001591681">
    <property type="component" value="Unassembled WGS sequence"/>
</dbReference>
<evidence type="ECO:0000256" key="3">
    <source>
        <dbReference type="ARBA" id="ARBA00022729"/>
    </source>
</evidence>
<sequence>MPISLCVLVTTSSGVTQTNMTQTSAVRHPRTGSPPVRFYAAYPTALDGKSEQSIAYSDVILNEGSAFSSSSGVFTAPVRGIYQFFFSFQSCRGAKPTSGP</sequence>
<dbReference type="PROSITE" id="PS50871">
    <property type="entry name" value="C1Q"/>
    <property type="match status" value="1"/>
</dbReference>
<gene>
    <name evidence="5" type="ORF">ACEWY4_002361</name>
</gene>
<feature type="domain" description="C1q" evidence="4">
    <location>
        <begin position="31"/>
        <end position="100"/>
    </location>
</feature>
<dbReference type="InterPro" id="IPR001073">
    <property type="entry name" value="C1q_dom"/>
</dbReference>
<comment type="caution">
    <text evidence="5">The sequence shown here is derived from an EMBL/GenBank/DDBJ whole genome shotgun (WGS) entry which is preliminary data.</text>
</comment>
<dbReference type="AlphaFoldDB" id="A0ABD1KN43"/>
<keyword evidence="3" id="KW-0732">Signal</keyword>
<dbReference type="InterPro" id="IPR008983">
    <property type="entry name" value="Tumour_necrosis_fac-like_dom"/>
</dbReference>
<evidence type="ECO:0000256" key="1">
    <source>
        <dbReference type="ARBA" id="ARBA00004613"/>
    </source>
</evidence>
<dbReference type="EMBL" id="JBHFQA010000003">
    <property type="protein sequence ID" value="KAL2100600.1"/>
    <property type="molecule type" value="Genomic_DNA"/>
</dbReference>
<dbReference type="InterPro" id="IPR050822">
    <property type="entry name" value="Cerebellin_Synaptic_Org"/>
</dbReference>
<protein>
    <recommendedName>
        <fullName evidence="4">C1q domain-containing protein</fullName>
    </recommendedName>
</protein>
<keyword evidence="6" id="KW-1185">Reference proteome</keyword>
<evidence type="ECO:0000313" key="5">
    <source>
        <dbReference type="EMBL" id="KAL2100600.1"/>
    </source>
</evidence>
<organism evidence="5 6">
    <name type="scientific">Coilia grayii</name>
    <name type="common">Gray's grenadier anchovy</name>
    <dbReference type="NCBI Taxonomy" id="363190"/>
    <lineage>
        <taxon>Eukaryota</taxon>
        <taxon>Metazoa</taxon>
        <taxon>Chordata</taxon>
        <taxon>Craniata</taxon>
        <taxon>Vertebrata</taxon>
        <taxon>Euteleostomi</taxon>
        <taxon>Actinopterygii</taxon>
        <taxon>Neopterygii</taxon>
        <taxon>Teleostei</taxon>
        <taxon>Clupei</taxon>
        <taxon>Clupeiformes</taxon>
        <taxon>Clupeoidei</taxon>
        <taxon>Engraulidae</taxon>
        <taxon>Coilinae</taxon>
        <taxon>Coilia</taxon>
    </lineage>
</organism>